<evidence type="ECO:0000256" key="2">
    <source>
        <dbReference type="SAM" id="SignalP"/>
    </source>
</evidence>
<dbReference type="AlphaFoldDB" id="Q4RLT6"/>
<keyword evidence="2" id="KW-0732">Signal</keyword>
<dbReference type="EMBL" id="CAAE01015019">
    <property type="protein sequence ID" value="CAG10646.1"/>
    <property type="molecule type" value="Genomic_DNA"/>
</dbReference>
<protein>
    <submittedName>
        <fullName evidence="3">(spotted green pufferfish) hypothetical protein</fullName>
    </submittedName>
</protein>
<feature type="chain" id="PRO_5004243085" evidence="2">
    <location>
        <begin position="23"/>
        <end position="143"/>
    </location>
</feature>
<feature type="region of interest" description="Disordered" evidence="1">
    <location>
        <begin position="88"/>
        <end position="113"/>
    </location>
</feature>
<gene>
    <name evidence="3" type="ORF">GSTENG00032347001</name>
</gene>
<dbReference type="KEGG" id="tng:GSTEN00032347G001"/>
<evidence type="ECO:0000256" key="1">
    <source>
        <dbReference type="SAM" id="MobiDB-lite"/>
    </source>
</evidence>
<organism evidence="3">
    <name type="scientific">Tetraodon nigroviridis</name>
    <name type="common">Spotted green pufferfish</name>
    <name type="synonym">Chelonodon nigroviridis</name>
    <dbReference type="NCBI Taxonomy" id="99883"/>
    <lineage>
        <taxon>Eukaryota</taxon>
        <taxon>Metazoa</taxon>
        <taxon>Chordata</taxon>
        <taxon>Craniata</taxon>
        <taxon>Vertebrata</taxon>
        <taxon>Euteleostomi</taxon>
        <taxon>Actinopterygii</taxon>
        <taxon>Neopterygii</taxon>
        <taxon>Teleostei</taxon>
        <taxon>Neoteleostei</taxon>
        <taxon>Acanthomorphata</taxon>
        <taxon>Eupercaria</taxon>
        <taxon>Tetraodontiformes</taxon>
        <taxon>Tetradontoidea</taxon>
        <taxon>Tetraodontidae</taxon>
        <taxon>Tetraodon</taxon>
    </lineage>
</organism>
<evidence type="ECO:0000313" key="3">
    <source>
        <dbReference type="EMBL" id="CAG10646.1"/>
    </source>
</evidence>
<feature type="signal peptide" evidence="2">
    <location>
        <begin position="1"/>
        <end position="22"/>
    </location>
</feature>
<proteinExistence type="predicted"/>
<accession>Q4RLT6</accession>
<name>Q4RLT6_TETNG</name>
<reference evidence="3" key="1">
    <citation type="journal article" date="2004" name="Nature">
        <title>Genome duplication in the teleost fish Tetraodon nigroviridis reveals the early vertebrate proto-karyotype.</title>
        <authorList>
            <person name="Jaillon O."/>
            <person name="Aury J.-M."/>
            <person name="Brunet F."/>
            <person name="Petit J.-L."/>
            <person name="Stange-Thomann N."/>
            <person name="Mauceli E."/>
            <person name="Bouneau L."/>
            <person name="Fischer C."/>
            <person name="Ozouf-Costaz C."/>
            <person name="Bernot A."/>
            <person name="Nicaud S."/>
            <person name="Jaffe D."/>
            <person name="Fisher S."/>
            <person name="Lutfalla G."/>
            <person name="Dossat C."/>
            <person name="Segurens B."/>
            <person name="Dasilva C."/>
            <person name="Salanoubat M."/>
            <person name="Levy M."/>
            <person name="Boudet N."/>
            <person name="Castellano S."/>
            <person name="Anthouard V."/>
            <person name="Jubin C."/>
            <person name="Castelli V."/>
            <person name="Katinka M."/>
            <person name="Vacherie B."/>
            <person name="Biemont C."/>
            <person name="Skalli Z."/>
            <person name="Cattolico L."/>
            <person name="Poulain J."/>
            <person name="De Berardinis V."/>
            <person name="Cruaud C."/>
            <person name="Duprat S."/>
            <person name="Brottier P."/>
            <person name="Coutanceau J.-P."/>
            <person name="Gouzy J."/>
            <person name="Parra G."/>
            <person name="Lardier G."/>
            <person name="Chapple C."/>
            <person name="McKernan K.J."/>
            <person name="McEwan P."/>
            <person name="Bosak S."/>
            <person name="Kellis M."/>
            <person name="Volff J.-N."/>
            <person name="Guigo R."/>
            <person name="Zody M.C."/>
            <person name="Mesirov J."/>
            <person name="Lindblad-Toh K."/>
            <person name="Birren B."/>
            <person name="Nusbaum C."/>
            <person name="Kahn D."/>
            <person name="Robinson-Rechavi M."/>
            <person name="Laudet V."/>
            <person name="Schachter V."/>
            <person name="Quetier F."/>
            <person name="Saurin W."/>
            <person name="Scarpelli C."/>
            <person name="Wincker P."/>
            <person name="Lander E.S."/>
            <person name="Weissenbach J."/>
            <person name="Roest Crollius H."/>
        </authorList>
    </citation>
    <scope>NUCLEOTIDE SEQUENCE [LARGE SCALE GENOMIC DNA]</scope>
</reference>
<sequence length="143" mass="15442">MAGRTLGPLGHWLLLHSQLRLGLRVSVRWQCSACCSACGSLWFGAAGSPGTWRCATRPPAAPRPDPPGRRLLGAPAMCVCPPAVTTRPWGGGPDSRSGWNQESSHLIAPPRDLDSRPETAARLSGLLLHLLSFHHLLRLFDCH</sequence>
<reference evidence="3" key="2">
    <citation type="submission" date="2004-02" db="EMBL/GenBank/DDBJ databases">
        <authorList>
            <consortium name="Genoscope"/>
            <consortium name="Whitehead Institute Centre for Genome Research"/>
        </authorList>
    </citation>
    <scope>NUCLEOTIDE SEQUENCE</scope>
</reference>
<comment type="caution">
    <text evidence="3">The sequence shown here is derived from an EMBL/GenBank/DDBJ whole genome shotgun (WGS) entry which is preliminary data.</text>
</comment>